<evidence type="ECO:0000313" key="2">
    <source>
        <dbReference type="Ensembl" id="ENSEASP00005029204.1"/>
    </source>
</evidence>
<dbReference type="GO" id="GO:0001664">
    <property type="term" value="F:G protein-coupled receptor binding"/>
    <property type="evidence" value="ECO:0007669"/>
    <property type="project" value="InterPro"/>
</dbReference>
<dbReference type="AlphaFoldDB" id="A0A8C4MUQ0"/>
<name>A0A8C4MUQ0_EQUAS</name>
<dbReference type="InterPro" id="IPR031713">
    <property type="entry name" value="GPR15L"/>
</dbReference>
<reference evidence="2" key="1">
    <citation type="submission" date="2023-03" db="UniProtKB">
        <authorList>
            <consortium name="Ensembl"/>
        </authorList>
    </citation>
    <scope>IDENTIFICATION</scope>
</reference>
<dbReference type="Pfam" id="PF15854">
    <property type="entry name" value="GPR15L"/>
    <property type="match status" value="1"/>
</dbReference>
<dbReference type="Ensembl" id="ENSEAST00005031744.1">
    <property type="protein sequence ID" value="ENSEASP00005029204.1"/>
    <property type="gene ID" value="ENSEASG00005019879.1"/>
</dbReference>
<protein>
    <submittedName>
        <fullName evidence="2">Uncharacterized protein</fullName>
    </submittedName>
</protein>
<evidence type="ECO:0000256" key="1">
    <source>
        <dbReference type="SAM" id="MobiDB-lite"/>
    </source>
</evidence>
<proteinExistence type="predicted"/>
<sequence length="133" mass="14186">MQPGVRRLPRKAEGEALTTDCDSVPPLPRPLAPAWSAGAFLGNKEGENPGERGGGPPHPKGRVPQPAFLPTPLPGGTCSEAIKKREAKMCMHTRAHTCAHAVHRKHSLVNSCARPCKFKPEAPWVVPGALPQV</sequence>
<organism evidence="2">
    <name type="scientific">Equus asinus asinus</name>
    <dbReference type="NCBI Taxonomy" id="83772"/>
    <lineage>
        <taxon>Eukaryota</taxon>
        <taxon>Metazoa</taxon>
        <taxon>Chordata</taxon>
        <taxon>Craniata</taxon>
        <taxon>Vertebrata</taxon>
        <taxon>Euteleostomi</taxon>
        <taxon>Mammalia</taxon>
        <taxon>Eutheria</taxon>
        <taxon>Laurasiatheria</taxon>
        <taxon>Perissodactyla</taxon>
        <taxon>Equidae</taxon>
        <taxon>Equus</taxon>
    </lineage>
</organism>
<accession>A0A8C4MUQ0</accession>
<feature type="region of interest" description="Disordered" evidence="1">
    <location>
        <begin position="1"/>
        <end position="78"/>
    </location>
</feature>